<gene>
    <name evidence="3" type="ORF">GCM10011492_15870</name>
</gene>
<dbReference type="EMBL" id="BMHI01000002">
    <property type="protein sequence ID" value="GGB26465.1"/>
    <property type="molecule type" value="Genomic_DNA"/>
</dbReference>
<dbReference type="PANTHER" id="PTHR48081">
    <property type="entry name" value="AB HYDROLASE SUPERFAMILY PROTEIN C4A8.06C"/>
    <property type="match status" value="1"/>
</dbReference>
<dbReference type="Proteomes" id="UP000636793">
    <property type="component" value="Unassembled WGS sequence"/>
</dbReference>
<evidence type="ECO:0000313" key="4">
    <source>
        <dbReference type="Proteomes" id="UP000636793"/>
    </source>
</evidence>
<accession>A0A916WSH2</accession>
<protein>
    <submittedName>
        <fullName evidence="3">Lipase</fullName>
    </submittedName>
</protein>
<dbReference type="InterPro" id="IPR050300">
    <property type="entry name" value="GDXG_lipolytic_enzyme"/>
</dbReference>
<dbReference type="SUPFAM" id="SSF53474">
    <property type="entry name" value="alpha/beta-Hydrolases"/>
    <property type="match status" value="1"/>
</dbReference>
<evidence type="ECO:0000259" key="2">
    <source>
        <dbReference type="Pfam" id="PF20434"/>
    </source>
</evidence>
<organism evidence="3 4">
    <name type="scientific">Flexivirga endophytica</name>
    <dbReference type="NCBI Taxonomy" id="1849103"/>
    <lineage>
        <taxon>Bacteria</taxon>
        <taxon>Bacillati</taxon>
        <taxon>Actinomycetota</taxon>
        <taxon>Actinomycetes</taxon>
        <taxon>Micrococcales</taxon>
        <taxon>Dermacoccaceae</taxon>
        <taxon>Flexivirga</taxon>
    </lineage>
</organism>
<dbReference type="InterPro" id="IPR029058">
    <property type="entry name" value="AB_hydrolase_fold"/>
</dbReference>
<dbReference type="Pfam" id="PF20434">
    <property type="entry name" value="BD-FAE"/>
    <property type="match status" value="1"/>
</dbReference>
<dbReference type="InterPro" id="IPR049492">
    <property type="entry name" value="BD-FAE-like_dom"/>
</dbReference>
<reference evidence="3" key="1">
    <citation type="journal article" date="2014" name="Int. J. Syst. Evol. Microbiol.">
        <title>Complete genome sequence of Corynebacterium casei LMG S-19264T (=DSM 44701T), isolated from a smear-ripened cheese.</title>
        <authorList>
            <consortium name="US DOE Joint Genome Institute (JGI-PGF)"/>
            <person name="Walter F."/>
            <person name="Albersmeier A."/>
            <person name="Kalinowski J."/>
            <person name="Ruckert C."/>
        </authorList>
    </citation>
    <scope>NUCLEOTIDE SEQUENCE</scope>
    <source>
        <strain evidence="3">CGMCC 1.15085</strain>
    </source>
</reference>
<evidence type="ECO:0000256" key="1">
    <source>
        <dbReference type="ARBA" id="ARBA00022801"/>
    </source>
</evidence>
<keyword evidence="1" id="KW-0378">Hydrolase</keyword>
<comment type="caution">
    <text evidence="3">The sequence shown here is derived from an EMBL/GenBank/DDBJ whole genome shotgun (WGS) entry which is preliminary data.</text>
</comment>
<feature type="domain" description="BD-FAE-like" evidence="2">
    <location>
        <begin position="37"/>
        <end position="198"/>
    </location>
</feature>
<proteinExistence type="predicted"/>
<sequence length="240" mass="25038">MSVLTAPAPPPDRTVAYGDSPDQVYDVRRPVGTARGVTVLVIHGGFWRPTYDREHAGQQSKALTTHGFDVATIEYRRIPGDWPTMAADVLAAINAVAADPELPDDIVLLGHSAGGHLATWAAYQSVPVVGVVSLAGCVDLHLTRDLGLGDGAAEALMGSAPEDVWRAADPSMLGRPPVSVRLVHGAADDRVPVEVSESYQAAADAGTPLHVLAGCGHHELIDPATPQFAQTVAAIEAVLS</sequence>
<dbReference type="AlphaFoldDB" id="A0A916WSH2"/>
<dbReference type="Gene3D" id="3.40.50.1820">
    <property type="entry name" value="alpha/beta hydrolase"/>
    <property type="match status" value="1"/>
</dbReference>
<name>A0A916WSH2_9MICO</name>
<reference evidence="3" key="2">
    <citation type="submission" date="2020-09" db="EMBL/GenBank/DDBJ databases">
        <authorList>
            <person name="Sun Q."/>
            <person name="Zhou Y."/>
        </authorList>
    </citation>
    <scope>NUCLEOTIDE SEQUENCE</scope>
    <source>
        <strain evidence="3">CGMCC 1.15085</strain>
    </source>
</reference>
<evidence type="ECO:0000313" key="3">
    <source>
        <dbReference type="EMBL" id="GGB26465.1"/>
    </source>
</evidence>
<dbReference type="RefSeq" id="WP_188836410.1">
    <property type="nucleotide sequence ID" value="NZ_BMHI01000002.1"/>
</dbReference>
<dbReference type="GO" id="GO:0016787">
    <property type="term" value="F:hydrolase activity"/>
    <property type="evidence" value="ECO:0007669"/>
    <property type="project" value="UniProtKB-KW"/>
</dbReference>
<keyword evidence="4" id="KW-1185">Reference proteome</keyword>